<comment type="function">
    <text evidence="8">May play the central regulatory role in sporulation. It may be an element of the effector pathway responsible for the activation of sporulation genes in response to nutritional stress. Spo0A may act in concert with spo0H (a sigma factor) to control the expression of some genes that are critical to the sporulation process.</text>
</comment>
<dbReference type="InterPro" id="IPR011006">
    <property type="entry name" value="CheY-like_superfamily"/>
</dbReference>
<evidence type="ECO:0000256" key="7">
    <source>
        <dbReference type="ARBA" id="ARBA00023012"/>
    </source>
</evidence>
<keyword evidence="11" id="KW-0175">Coiled coil</keyword>
<evidence type="ECO:0000256" key="5">
    <source>
        <dbReference type="ARBA" id="ARBA00022553"/>
    </source>
</evidence>
<sequence length="790" mass="91347">MINKNNKRIIRPGQKINIRALKKCQQELKILKQALHHSGTVLWSTDYCTNKISAVDTWVKLLGYPLDEAESSLDFFKEAIHPEDRKRELEARERHFNGELPEFHVVFRMRTKKGSYRWIRARGRFVERDENGKPLGMVGIHEDITQQRQMIDKIHKSEEKYQLLYNTMKQAMAYHQIITDEEGNPRDYLFLEVNNAFERHTGLKKEELIGKTVLEVLPETEKEWIERYGNVALSGKSEHFIQFSKALNRYYEVDAYCPKTGYFAVLFNDITERIQASQELKHQKAIMDGLFRTSPDALVLIDCEGIILRINKRFTEIFHYAAEEALGKHVDELIANQNQREAAQELNRRARVTLDLEVETQRTRKDGCLVPVMIRSQPYYLDEKIIGHQIIYTDIRHRKEQEEILRRAKEEADQANEAKSRFLSNISHEMRTPMNGIYGAAMLLETTELSAEQQELVEMLKESSDRMMNTVADLLDISKLEQSAVVLKEERFDLCKTLQKSVEPFQKMGEKRKIQFLLKCHVDTSPLVWGDAGKLRRVLYHLIGNAFKFTKKGQIVVEVSLKEYQTPISIFRFMIKDTGIGIHQEEMHQLFNTFTQLDDSNKKTYQGSGLGLTIVHKLLEQMGGTVHVESSPHKGSLFYFDLPLRVETSENCLSESSEEELLATERKPSKILAVEDDKISQLLLKKLTQEMGFDLEVVADGLKAIEAYGENQYDLILMDVQLPSISGLEVTSVIRSFESRTDEHTPIIGISAHAMNKDKEECLAVGMDDYMAKPIDFKQLSHIIKKWTHK</sequence>
<accession>A0A1H3LE20</accession>
<dbReference type="PROSITE" id="PS50110">
    <property type="entry name" value="RESPONSE_REGULATORY"/>
    <property type="match status" value="1"/>
</dbReference>
<comment type="similarity">
    <text evidence="2">In the N-terminal section; belongs to the phytochrome family.</text>
</comment>
<evidence type="ECO:0000259" key="13">
    <source>
        <dbReference type="PROSITE" id="PS50110"/>
    </source>
</evidence>
<dbReference type="PANTHER" id="PTHR45339:SF1">
    <property type="entry name" value="HYBRID SIGNAL TRANSDUCTION HISTIDINE KINASE J"/>
    <property type="match status" value="1"/>
</dbReference>
<keyword evidence="6" id="KW-0808">Transferase</keyword>
<dbReference type="InterPro" id="IPR013655">
    <property type="entry name" value="PAS_fold_3"/>
</dbReference>
<dbReference type="NCBIfam" id="TIGR00229">
    <property type="entry name" value="sensory_box"/>
    <property type="match status" value="3"/>
</dbReference>
<dbReference type="OrthoDB" id="9790669at2"/>
<dbReference type="PROSITE" id="PS50109">
    <property type="entry name" value="HIS_KIN"/>
    <property type="match status" value="1"/>
</dbReference>
<dbReference type="SMART" id="SM00086">
    <property type="entry name" value="PAC"/>
    <property type="match status" value="2"/>
</dbReference>
<dbReference type="GO" id="GO:0000155">
    <property type="term" value="F:phosphorelay sensor kinase activity"/>
    <property type="evidence" value="ECO:0007669"/>
    <property type="project" value="InterPro"/>
</dbReference>
<dbReference type="Gene3D" id="1.10.287.130">
    <property type="match status" value="1"/>
</dbReference>
<dbReference type="FunFam" id="3.30.565.10:FF:000010">
    <property type="entry name" value="Sensor histidine kinase RcsC"/>
    <property type="match status" value="1"/>
</dbReference>
<feature type="modified residue" description="4-aspartylphosphate" evidence="10">
    <location>
        <position position="719"/>
    </location>
</feature>
<evidence type="ECO:0000256" key="2">
    <source>
        <dbReference type="ARBA" id="ARBA00006402"/>
    </source>
</evidence>
<keyword evidence="6" id="KW-0418">Kinase</keyword>
<dbReference type="SUPFAM" id="SSF52172">
    <property type="entry name" value="CheY-like"/>
    <property type="match status" value="1"/>
</dbReference>
<dbReference type="Proteomes" id="UP000199230">
    <property type="component" value="Unassembled WGS sequence"/>
</dbReference>
<dbReference type="Pfam" id="PF13426">
    <property type="entry name" value="PAS_9"/>
    <property type="match status" value="1"/>
</dbReference>
<dbReference type="CDD" id="cd00130">
    <property type="entry name" value="PAS"/>
    <property type="match status" value="3"/>
</dbReference>
<dbReference type="InterPro" id="IPR013656">
    <property type="entry name" value="PAS_4"/>
</dbReference>
<dbReference type="InterPro" id="IPR001789">
    <property type="entry name" value="Sig_transdc_resp-reg_receiver"/>
</dbReference>
<dbReference type="AlphaFoldDB" id="A0A1H3LE20"/>
<dbReference type="InterPro" id="IPR036890">
    <property type="entry name" value="HATPase_C_sf"/>
</dbReference>
<dbReference type="PANTHER" id="PTHR45339">
    <property type="entry name" value="HYBRID SIGNAL TRANSDUCTION HISTIDINE KINASE J"/>
    <property type="match status" value="1"/>
</dbReference>
<feature type="domain" description="Histidine kinase" evidence="12">
    <location>
        <begin position="425"/>
        <end position="646"/>
    </location>
</feature>
<dbReference type="EC" id="2.7.13.3" evidence="3"/>
<evidence type="ECO:0000256" key="3">
    <source>
        <dbReference type="ARBA" id="ARBA00012438"/>
    </source>
</evidence>
<dbReference type="SMART" id="SM00448">
    <property type="entry name" value="REC"/>
    <property type="match status" value="1"/>
</dbReference>
<dbReference type="STRING" id="159292.SAMN05192546_103179"/>
<dbReference type="EMBL" id="FNPV01000003">
    <property type="protein sequence ID" value="SDY62653.1"/>
    <property type="molecule type" value="Genomic_DNA"/>
</dbReference>
<comment type="catalytic activity">
    <reaction evidence="1">
        <text>ATP + protein L-histidine = ADP + protein N-phospho-L-histidine.</text>
        <dbReference type="EC" id="2.7.13.3"/>
    </reaction>
</comment>
<dbReference type="InterPro" id="IPR003661">
    <property type="entry name" value="HisK_dim/P_dom"/>
</dbReference>
<dbReference type="CDD" id="cd16922">
    <property type="entry name" value="HATPase_EvgS-ArcB-TorS-like"/>
    <property type="match status" value="1"/>
</dbReference>
<dbReference type="CDD" id="cd00082">
    <property type="entry name" value="HisKA"/>
    <property type="match status" value="1"/>
</dbReference>
<feature type="domain" description="PAS" evidence="14">
    <location>
        <begin position="283"/>
        <end position="348"/>
    </location>
</feature>
<dbReference type="Gene3D" id="3.30.450.20">
    <property type="entry name" value="PAS domain"/>
    <property type="match status" value="3"/>
</dbReference>
<dbReference type="PROSITE" id="PS50113">
    <property type="entry name" value="PAC"/>
    <property type="match status" value="1"/>
</dbReference>
<feature type="domain" description="Response regulatory" evidence="13">
    <location>
        <begin position="670"/>
        <end position="788"/>
    </location>
</feature>
<evidence type="ECO:0000256" key="4">
    <source>
        <dbReference type="ARBA" id="ARBA00018672"/>
    </source>
</evidence>
<feature type="coiled-coil region" evidence="11">
    <location>
        <begin position="398"/>
        <end position="425"/>
    </location>
</feature>
<feature type="domain" description="PAS" evidence="14">
    <location>
        <begin position="177"/>
        <end position="236"/>
    </location>
</feature>
<organism evidence="16 17">
    <name type="scientific">Tindallia californiensis</name>
    <dbReference type="NCBI Taxonomy" id="159292"/>
    <lineage>
        <taxon>Bacteria</taxon>
        <taxon>Bacillati</taxon>
        <taxon>Bacillota</taxon>
        <taxon>Clostridia</taxon>
        <taxon>Peptostreptococcales</taxon>
        <taxon>Tindalliaceae</taxon>
        <taxon>Tindallia</taxon>
    </lineage>
</organism>
<evidence type="ECO:0000313" key="17">
    <source>
        <dbReference type="Proteomes" id="UP000199230"/>
    </source>
</evidence>
<feature type="domain" description="PAC" evidence="15">
    <location>
        <begin position="103"/>
        <end position="156"/>
    </location>
</feature>
<dbReference type="Pfam" id="PF02518">
    <property type="entry name" value="HATPase_c"/>
    <property type="match status" value="1"/>
</dbReference>
<reference evidence="16 17" key="1">
    <citation type="submission" date="2016-10" db="EMBL/GenBank/DDBJ databases">
        <authorList>
            <person name="de Groot N.N."/>
        </authorList>
    </citation>
    <scope>NUCLEOTIDE SEQUENCE [LARGE SCALE GENOMIC DNA]</scope>
    <source>
        <strain evidence="16 17">APO</strain>
    </source>
</reference>
<dbReference type="SUPFAM" id="SSF47384">
    <property type="entry name" value="Homodimeric domain of signal transducing histidine kinase"/>
    <property type="match status" value="1"/>
</dbReference>
<dbReference type="SMART" id="SM00388">
    <property type="entry name" value="HisKA"/>
    <property type="match status" value="1"/>
</dbReference>
<dbReference type="SUPFAM" id="SSF55874">
    <property type="entry name" value="ATPase domain of HSP90 chaperone/DNA topoisomerase II/histidine kinase"/>
    <property type="match status" value="1"/>
</dbReference>
<dbReference type="PRINTS" id="PR00344">
    <property type="entry name" value="BCTRLSENSOR"/>
</dbReference>
<evidence type="ECO:0000256" key="9">
    <source>
        <dbReference type="ARBA" id="ARBA00074306"/>
    </source>
</evidence>
<gene>
    <name evidence="16" type="ORF">SAMN05192546_103179</name>
</gene>
<dbReference type="PROSITE" id="PS50112">
    <property type="entry name" value="PAS"/>
    <property type="match status" value="2"/>
</dbReference>
<dbReference type="InterPro" id="IPR000700">
    <property type="entry name" value="PAS-assoc_C"/>
</dbReference>
<evidence type="ECO:0000259" key="12">
    <source>
        <dbReference type="PROSITE" id="PS50109"/>
    </source>
</evidence>
<dbReference type="SMART" id="SM00091">
    <property type="entry name" value="PAS"/>
    <property type="match status" value="3"/>
</dbReference>
<evidence type="ECO:0000256" key="11">
    <source>
        <dbReference type="SAM" id="Coils"/>
    </source>
</evidence>
<dbReference type="Pfam" id="PF08448">
    <property type="entry name" value="PAS_4"/>
    <property type="match status" value="1"/>
</dbReference>
<evidence type="ECO:0000256" key="8">
    <source>
        <dbReference type="ARBA" id="ARBA00024867"/>
    </source>
</evidence>
<dbReference type="InterPro" id="IPR005467">
    <property type="entry name" value="His_kinase_dom"/>
</dbReference>
<dbReference type="RefSeq" id="WP_093311864.1">
    <property type="nucleotide sequence ID" value="NZ_FNPV01000003.1"/>
</dbReference>
<dbReference type="InterPro" id="IPR035965">
    <property type="entry name" value="PAS-like_dom_sf"/>
</dbReference>
<dbReference type="InterPro" id="IPR036097">
    <property type="entry name" value="HisK_dim/P_sf"/>
</dbReference>
<dbReference type="Pfam" id="PF08447">
    <property type="entry name" value="PAS_3"/>
    <property type="match status" value="1"/>
</dbReference>
<dbReference type="Gene3D" id="3.30.565.10">
    <property type="entry name" value="Histidine kinase-like ATPase, C-terminal domain"/>
    <property type="match status" value="1"/>
</dbReference>
<dbReference type="Gene3D" id="3.40.50.2300">
    <property type="match status" value="1"/>
</dbReference>
<evidence type="ECO:0000256" key="1">
    <source>
        <dbReference type="ARBA" id="ARBA00000085"/>
    </source>
</evidence>
<dbReference type="InterPro" id="IPR001610">
    <property type="entry name" value="PAC"/>
</dbReference>
<dbReference type="InterPro" id="IPR004358">
    <property type="entry name" value="Sig_transdc_His_kin-like_C"/>
</dbReference>
<dbReference type="SUPFAM" id="SSF55785">
    <property type="entry name" value="PYP-like sensor domain (PAS domain)"/>
    <property type="match status" value="3"/>
</dbReference>
<keyword evidence="7" id="KW-0902">Two-component regulatory system</keyword>
<dbReference type="InterPro" id="IPR000014">
    <property type="entry name" value="PAS"/>
</dbReference>
<evidence type="ECO:0000259" key="15">
    <source>
        <dbReference type="PROSITE" id="PS50113"/>
    </source>
</evidence>
<dbReference type="Pfam" id="PF00072">
    <property type="entry name" value="Response_reg"/>
    <property type="match status" value="1"/>
</dbReference>
<protein>
    <recommendedName>
        <fullName evidence="9">Circadian input-output histidine kinase CikA</fullName>
        <ecNumber evidence="3">2.7.13.3</ecNumber>
    </recommendedName>
    <alternativeName>
        <fullName evidence="4">Stage 0 sporulation protein A homolog</fullName>
    </alternativeName>
</protein>
<dbReference type="Pfam" id="PF00512">
    <property type="entry name" value="HisKA"/>
    <property type="match status" value="1"/>
</dbReference>
<dbReference type="SMART" id="SM00387">
    <property type="entry name" value="HATPase_c"/>
    <property type="match status" value="1"/>
</dbReference>
<name>A0A1H3LE20_9FIRM</name>
<evidence type="ECO:0000256" key="10">
    <source>
        <dbReference type="PROSITE-ProRule" id="PRU00169"/>
    </source>
</evidence>
<dbReference type="CDD" id="cd17546">
    <property type="entry name" value="REC_hyHK_CKI1_RcsC-like"/>
    <property type="match status" value="1"/>
</dbReference>
<proteinExistence type="inferred from homology"/>
<keyword evidence="5 10" id="KW-0597">Phosphoprotein</keyword>
<dbReference type="InterPro" id="IPR003594">
    <property type="entry name" value="HATPase_dom"/>
</dbReference>
<evidence type="ECO:0000259" key="14">
    <source>
        <dbReference type="PROSITE" id="PS50112"/>
    </source>
</evidence>
<keyword evidence="17" id="KW-1185">Reference proteome</keyword>
<evidence type="ECO:0000256" key="6">
    <source>
        <dbReference type="ARBA" id="ARBA00022777"/>
    </source>
</evidence>
<evidence type="ECO:0000313" key="16">
    <source>
        <dbReference type="EMBL" id="SDY62653.1"/>
    </source>
</evidence>